<proteinExistence type="predicted"/>
<dbReference type="SUPFAM" id="SSF55826">
    <property type="entry name" value="YbaK/ProRS associated domain"/>
    <property type="match status" value="1"/>
</dbReference>
<name>A0A951Q7K5_9NOST</name>
<gene>
    <name evidence="2" type="ORF">KME32_31815</name>
</gene>
<evidence type="ECO:0000313" key="2">
    <source>
        <dbReference type="EMBL" id="MBW4565590.1"/>
    </source>
</evidence>
<dbReference type="Gene3D" id="3.90.960.10">
    <property type="entry name" value="YbaK/aminoacyl-tRNA synthetase-associated domain"/>
    <property type="match status" value="1"/>
</dbReference>
<organism evidence="2 3">
    <name type="scientific">Mojavia pulchra JT2-VF2</name>
    <dbReference type="NCBI Taxonomy" id="287848"/>
    <lineage>
        <taxon>Bacteria</taxon>
        <taxon>Bacillati</taxon>
        <taxon>Cyanobacteriota</taxon>
        <taxon>Cyanophyceae</taxon>
        <taxon>Nostocales</taxon>
        <taxon>Nostocaceae</taxon>
    </lineage>
</organism>
<dbReference type="InterPro" id="IPR007214">
    <property type="entry name" value="YbaK/aa-tRNA-synth-assoc-dom"/>
</dbReference>
<protein>
    <submittedName>
        <fullName evidence="2">YbaK/EbsC family protein</fullName>
    </submittedName>
</protein>
<dbReference type="CDD" id="cd04332">
    <property type="entry name" value="YbaK_like"/>
    <property type="match status" value="1"/>
</dbReference>
<dbReference type="InterPro" id="IPR036754">
    <property type="entry name" value="YbaK/aa-tRNA-synt-asso_dom_sf"/>
</dbReference>
<dbReference type="Pfam" id="PF04073">
    <property type="entry name" value="tRNA_edit"/>
    <property type="match status" value="1"/>
</dbReference>
<sequence length="154" mass="17304">MVYDKIIKLLTENGIDFKIHTHEVIKTITDVEEKLPFPKNRLLKTVVFKIRNSSWILAAVKGEDRVDYRKLASSLEVHRSDLICPSPEEIKSILDFEIGGVSPIPTSDDTKAVFDSALLSMNFVYCGSGRNDRTLEIGVEELLQLSKAKVISIV</sequence>
<dbReference type="Proteomes" id="UP000715781">
    <property type="component" value="Unassembled WGS sequence"/>
</dbReference>
<dbReference type="AlphaFoldDB" id="A0A951Q7K5"/>
<accession>A0A951Q7K5</accession>
<reference evidence="2" key="2">
    <citation type="journal article" date="2022" name="Microbiol. Resour. Announc.">
        <title>Metagenome Sequencing to Explore Phylogenomics of Terrestrial Cyanobacteria.</title>
        <authorList>
            <person name="Ward R.D."/>
            <person name="Stajich J.E."/>
            <person name="Johansen J.R."/>
            <person name="Huntemann M."/>
            <person name="Clum A."/>
            <person name="Foster B."/>
            <person name="Foster B."/>
            <person name="Roux S."/>
            <person name="Palaniappan K."/>
            <person name="Varghese N."/>
            <person name="Mukherjee S."/>
            <person name="Reddy T.B.K."/>
            <person name="Daum C."/>
            <person name="Copeland A."/>
            <person name="Chen I.A."/>
            <person name="Ivanova N.N."/>
            <person name="Kyrpides N.C."/>
            <person name="Shapiro N."/>
            <person name="Eloe-Fadrosh E.A."/>
            <person name="Pietrasiak N."/>
        </authorList>
    </citation>
    <scope>NUCLEOTIDE SEQUENCE</scope>
    <source>
        <strain evidence="2">JT2-VF2</strain>
    </source>
</reference>
<reference evidence="2" key="1">
    <citation type="submission" date="2021-05" db="EMBL/GenBank/DDBJ databases">
        <authorList>
            <person name="Pietrasiak N."/>
            <person name="Ward R."/>
            <person name="Stajich J.E."/>
            <person name="Kurbessoian T."/>
        </authorList>
    </citation>
    <scope>NUCLEOTIDE SEQUENCE</scope>
    <source>
        <strain evidence="2">JT2-VF2</strain>
    </source>
</reference>
<dbReference type="EMBL" id="JAHHHN010000041">
    <property type="protein sequence ID" value="MBW4565590.1"/>
    <property type="molecule type" value="Genomic_DNA"/>
</dbReference>
<dbReference type="PANTHER" id="PTHR30411">
    <property type="entry name" value="CYTOPLASMIC PROTEIN"/>
    <property type="match status" value="1"/>
</dbReference>
<evidence type="ECO:0000313" key="3">
    <source>
        <dbReference type="Proteomes" id="UP000715781"/>
    </source>
</evidence>
<evidence type="ECO:0000259" key="1">
    <source>
        <dbReference type="Pfam" id="PF04073"/>
    </source>
</evidence>
<feature type="domain" description="YbaK/aminoacyl-tRNA synthetase-associated" evidence="1">
    <location>
        <begin position="22"/>
        <end position="144"/>
    </location>
</feature>
<dbReference type="GO" id="GO:0002161">
    <property type="term" value="F:aminoacyl-tRNA deacylase activity"/>
    <property type="evidence" value="ECO:0007669"/>
    <property type="project" value="InterPro"/>
</dbReference>
<comment type="caution">
    <text evidence="2">The sequence shown here is derived from an EMBL/GenBank/DDBJ whole genome shotgun (WGS) entry which is preliminary data.</text>
</comment>
<dbReference type="PANTHER" id="PTHR30411:SF1">
    <property type="entry name" value="CYTOPLASMIC PROTEIN"/>
    <property type="match status" value="1"/>
</dbReference>